<evidence type="ECO:0000313" key="3">
    <source>
        <dbReference type="Proteomes" id="UP000644507"/>
    </source>
</evidence>
<dbReference type="RefSeq" id="WP_189569311.1">
    <property type="nucleotide sequence ID" value="NZ_BMXI01000005.1"/>
</dbReference>
<gene>
    <name evidence="2" type="ORF">GCM10007100_15610</name>
</gene>
<protein>
    <recommendedName>
        <fullName evidence="4">Secretory protein</fullName>
    </recommendedName>
</protein>
<dbReference type="InterPro" id="IPR007541">
    <property type="entry name" value="Uncharacterised_BSP"/>
</dbReference>
<comment type="caution">
    <text evidence="2">The sequence shown here is derived from an EMBL/GenBank/DDBJ whole genome shotgun (WGS) entry which is preliminary data.</text>
</comment>
<organism evidence="2 3">
    <name type="scientific">Roseibacillus persicicus</name>
    <dbReference type="NCBI Taxonomy" id="454148"/>
    <lineage>
        <taxon>Bacteria</taxon>
        <taxon>Pseudomonadati</taxon>
        <taxon>Verrucomicrobiota</taxon>
        <taxon>Verrucomicrobiia</taxon>
        <taxon>Verrucomicrobiales</taxon>
        <taxon>Verrucomicrobiaceae</taxon>
        <taxon>Roseibacillus</taxon>
    </lineage>
</organism>
<dbReference type="PANTHER" id="PTHR33321:SF12">
    <property type="entry name" value="PLANT BASIC SECRETORY PROTEIN (BSP) FAMILY PROTEIN"/>
    <property type="match status" value="1"/>
</dbReference>
<keyword evidence="1" id="KW-0732">Signal</keyword>
<reference evidence="2" key="1">
    <citation type="journal article" date="2014" name="Int. J. Syst. Evol. Microbiol.">
        <title>Complete genome sequence of Corynebacterium casei LMG S-19264T (=DSM 44701T), isolated from a smear-ripened cheese.</title>
        <authorList>
            <consortium name="US DOE Joint Genome Institute (JGI-PGF)"/>
            <person name="Walter F."/>
            <person name="Albersmeier A."/>
            <person name="Kalinowski J."/>
            <person name="Ruckert C."/>
        </authorList>
    </citation>
    <scope>NUCLEOTIDE SEQUENCE</scope>
    <source>
        <strain evidence="2">KCTC 12988</strain>
    </source>
</reference>
<feature type="chain" id="PRO_5038081935" description="Secretory protein" evidence="1">
    <location>
        <begin position="23"/>
        <end position="246"/>
    </location>
</feature>
<dbReference type="EMBL" id="BMXI01000005">
    <property type="protein sequence ID" value="GHC50382.1"/>
    <property type="molecule type" value="Genomic_DNA"/>
</dbReference>
<keyword evidence="3" id="KW-1185">Reference proteome</keyword>
<dbReference type="PANTHER" id="PTHR33321">
    <property type="match status" value="1"/>
</dbReference>
<feature type="signal peptide" evidence="1">
    <location>
        <begin position="1"/>
        <end position="22"/>
    </location>
</feature>
<dbReference type="Pfam" id="PF04450">
    <property type="entry name" value="BSP"/>
    <property type="match status" value="1"/>
</dbReference>
<name>A0A918TI91_9BACT</name>
<sequence>MNSLQFLATCLLLLCSAATLFADEQKDVTVIIPDDEKYRYVVDSRQAPELTSWVRQELKPVIIEWYPKMVDLMPSKGYTAPTEVFLEFKPDLGGPPAYAMGNRISMSIPFFKAQLEGEAKGCVIHELVHVIQNFGLARRNPEAKPTPGWITEGLADYVRWFIYEPEKKGALITERNIDSARHDASYRVSANFIDWVTREHDENLLEKLNASAREGRYQVQLWEHWTGKSLKELADLWRQAKRDNLQ</sequence>
<proteinExistence type="predicted"/>
<evidence type="ECO:0000313" key="2">
    <source>
        <dbReference type="EMBL" id="GHC50382.1"/>
    </source>
</evidence>
<reference evidence="2" key="2">
    <citation type="submission" date="2020-09" db="EMBL/GenBank/DDBJ databases">
        <authorList>
            <person name="Sun Q."/>
            <person name="Kim S."/>
        </authorList>
    </citation>
    <scope>NUCLEOTIDE SEQUENCE</scope>
    <source>
        <strain evidence="2">KCTC 12988</strain>
    </source>
</reference>
<dbReference type="Proteomes" id="UP000644507">
    <property type="component" value="Unassembled WGS sequence"/>
</dbReference>
<evidence type="ECO:0000256" key="1">
    <source>
        <dbReference type="SAM" id="SignalP"/>
    </source>
</evidence>
<evidence type="ECO:0008006" key="4">
    <source>
        <dbReference type="Google" id="ProtNLM"/>
    </source>
</evidence>
<accession>A0A918TI91</accession>
<dbReference type="AlphaFoldDB" id="A0A918TI91"/>